<protein>
    <submittedName>
        <fullName evidence="2">Uncharacterized protein</fullName>
    </submittedName>
</protein>
<feature type="transmembrane region" description="Helical" evidence="1">
    <location>
        <begin position="74"/>
        <end position="91"/>
    </location>
</feature>
<keyword evidence="1" id="KW-0472">Membrane</keyword>
<sequence length="106" mass="11635">MGQPDPPRHLGPRRALHLPLRLLRATYYSGVLTGSPYHCIGTATAPNITGPYLAQDTPFGVTAHFCGRYLRRPILLVLVVFFTIVFLALGGRCETGCPPLLELRCC</sequence>
<proteinExistence type="predicted"/>
<accession>A0AA39X0A5</accession>
<dbReference type="Proteomes" id="UP001174934">
    <property type="component" value="Unassembled WGS sequence"/>
</dbReference>
<comment type="caution">
    <text evidence="2">The sequence shown here is derived from an EMBL/GenBank/DDBJ whole genome shotgun (WGS) entry which is preliminary data.</text>
</comment>
<evidence type="ECO:0000313" key="2">
    <source>
        <dbReference type="EMBL" id="KAK0624806.1"/>
    </source>
</evidence>
<keyword evidence="3" id="KW-1185">Reference proteome</keyword>
<dbReference type="AlphaFoldDB" id="A0AA39X0A5"/>
<name>A0AA39X0A5_9PEZI</name>
<organism evidence="2 3">
    <name type="scientific">Bombardia bombarda</name>
    <dbReference type="NCBI Taxonomy" id="252184"/>
    <lineage>
        <taxon>Eukaryota</taxon>
        <taxon>Fungi</taxon>
        <taxon>Dikarya</taxon>
        <taxon>Ascomycota</taxon>
        <taxon>Pezizomycotina</taxon>
        <taxon>Sordariomycetes</taxon>
        <taxon>Sordariomycetidae</taxon>
        <taxon>Sordariales</taxon>
        <taxon>Lasiosphaeriaceae</taxon>
        <taxon>Bombardia</taxon>
    </lineage>
</organism>
<evidence type="ECO:0000313" key="3">
    <source>
        <dbReference type="Proteomes" id="UP001174934"/>
    </source>
</evidence>
<dbReference type="EMBL" id="JAULSR010000003">
    <property type="protein sequence ID" value="KAK0624806.1"/>
    <property type="molecule type" value="Genomic_DNA"/>
</dbReference>
<evidence type="ECO:0000256" key="1">
    <source>
        <dbReference type="SAM" id="Phobius"/>
    </source>
</evidence>
<keyword evidence="1" id="KW-0812">Transmembrane</keyword>
<keyword evidence="1" id="KW-1133">Transmembrane helix</keyword>
<reference evidence="2" key="1">
    <citation type="submission" date="2023-06" db="EMBL/GenBank/DDBJ databases">
        <title>Genome-scale phylogeny and comparative genomics of the fungal order Sordariales.</title>
        <authorList>
            <consortium name="Lawrence Berkeley National Laboratory"/>
            <person name="Hensen N."/>
            <person name="Bonometti L."/>
            <person name="Westerberg I."/>
            <person name="Brannstrom I.O."/>
            <person name="Guillou S."/>
            <person name="Cros-Aarteil S."/>
            <person name="Calhoun S."/>
            <person name="Haridas S."/>
            <person name="Kuo A."/>
            <person name="Mondo S."/>
            <person name="Pangilinan J."/>
            <person name="Riley R."/>
            <person name="LaButti K."/>
            <person name="Andreopoulos B."/>
            <person name="Lipzen A."/>
            <person name="Chen C."/>
            <person name="Yanf M."/>
            <person name="Daum C."/>
            <person name="Ng V."/>
            <person name="Clum A."/>
            <person name="Steindorff A."/>
            <person name="Ohm R."/>
            <person name="Martin F."/>
            <person name="Silar P."/>
            <person name="Natvig D."/>
            <person name="Lalanne C."/>
            <person name="Gautier V."/>
            <person name="Ament-velasquez S.L."/>
            <person name="Kruys A."/>
            <person name="Hutchinson M.I."/>
            <person name="Powell A.J."/>
            <person name="Barry K."/>
            <person name="Miller A.N."/>
            <person name="Grigoriev I.V."/>
            <person name="Debuchy R."/>
            <person name="Gladieux P."/>
            <person name="Thoren M.H."/>
            <person name="Johannesson H."/>
        </authorList>
    </citation>
    <scope>NUCLEOTIDE SEQUENCE</scope>
    <source>
        <strain evidence="2">SMH3391-2</strain>
    </source>
</reference>
<gene>
    <name evidence="2" type="ORF">B0T17DRAFT_531120</name>
</gene>